<keyword evidence="11 13" id="KW-0234">DNA repair</keyword>
<reference evidence="15 16" key="1">
    <citation type="submission" date="2017-06" db="EMBL/GenBank/DDBJ databases">
        <title>Novel microbial phyla capable of carbon fixation and sulfur reduction in deep-sea sediments.</title>
        <authorList>
            <person name="Huang J."/>
            <person name="Baker B."/>
            <person name="Wang Y."/>
        </authorList>
    </citation>
    <scope>NUCLEOTIDE SEQUENCE [LARGE SCALE GENOMIC DNA]</scope>
    <source>
        <strain evidence="15">B3_LCP</strain>
    </source>
</reference>
<evidence type="ECO:0000256" key="8">
    <source>
        <dbReference type="ARBA" id="ARBA00022842"/>
    </source>
</evidence>
<evidence type="ECO:0000313" key="15">
    <source>
        <dbReference type="EMBL" id="TKJ42518.1"/>
    </source>
</evidence>
<comment type="catalytic activity">
    <reaction evidence="12 13">
        <text>Endonucleolytic cleavage at a junction such as a reciprocal single-stranded crossover between two homologous DNA duplexes (Holliday junction).</text>
        <dbReference type="EC" id="3.1.21.10"/>
    </reaction>
</comment>
<dbReference type="GO" id="GO:0003677">
    <property type="term" value="F:DNA binding"/>
    <property type="evidence" value="ECO:0007669"/>
    <property type="project" value="UniProtKB-KW"/>
</dbReference>
<keyword evidence="3 13" id="KW-0540">Nuclease</keyword>
<dbReference type="PRINTS" id="PR00696">
    <property type="entry name" value="RSOLVASERUVC"/>
</dbReference>
<keyword evidence="7 13" id="KW-0378">Hydrolase</keyword>
<dbReference type="Proteomes" id="UP000319619">
    <property type="component" value="Unassembled WGS sequence"/>
</dbReference>
<dbReference type="SUPFAM" id="SSF53098">
    <property type="entry name" value="Ribonuclease H-like"/>
    <property type="match status" value="1"/>
</dbReference>
<evidence type="ECO:0000256" key="1">
    <source>
        <dbReference type="ARBA" id="ARBA00009518"/>
    </source>
</evidence>
<feature type="active site" evidence="13">
    <location>
        <position position="7"/>
    </location>
</feature>
<comment type="function">
    <text evidence="13">The RuvA-RuvB-RuvC complex processes Holliday junction (HJ) DNA during genetic recombination and DNA repair. Endonuclease that resolves HJ intermediates. Cleaves cruciform DNA by making single-stranded nicks across the HJ at symmetrical positions within the homologous arms, yielding a 5'-phosphate and a 3'-hydroxyl group; requires a central core of homology in the junction. The consensus cleavage sequence is 5'-(A/T)TT(C/G)-3'. Cleavage occurs on the 3'-side of the TT dinucleotide at the point of strand exchange. HJ branch migration catalyzed by RuvA-RuvB allows RuvC to scan DNA until it finds its consensus sequence, where it cleaves and resolves the cruciform DNA.</text>
</comment>
<dbReference type="PANTHER" id="PTHR30194:SF3">
    <property type="entry name" value="CROSSOVER JUNCTION ENDODEOXYRIBONUCLEASE RUVC"/>
    <property type="match status" value="1"/>
</dbReference>
<keyword evidence="9 13" id="KW-0238">DNA-binding</keyword>
<evidence type="ECO:0000256" key="6">
    <source>
        <dbReference type="ARBA" id="ARBA00022763"/>
    </source>
</evidence>
<evidence type="ECO:0000256" key="9">
    <source>
        <dbReference type="ARBA" id="ARBA00023125"/>
    </source>
</evidence>
<feature type="active site" evidence="13">
    <location>
        <position position="145"/>
    </location>
</feature>
<organism evidence="15 16">
    <name type="scientific">candidate division LCP-89 bacterium B3_LCP</name>
    <dbReference type="NCBI Taxonomy" id="2012998"/>
    <lineage>
        <taxon>Bacteria</taxon>
        <taxon>Pseudomonadati</taxon>
        <taxon>Bacteria division LCP-89</taxon>
    </lineage>
</organism>
<evidence type="ECO:0000256" key="10">
    <source>
        <dbReference type="ARBA" id="ARBA00023172"/>
    </source>
</evidence>
<protein>
    <recommendedName>
        <fullName evidence="13 14">Crossover junction endodeoxyribonuclease RuvC</fullName>
        <ecNumber evidence="13 14">3.1.21.10</ecNumber>
    </recommendedName>
    <alternativeName>
        <fullName evidence="13">Holliday junction nuclease RuvC</fullName>
    </alternativeName>
    <alternativeName>
        <fullName evidence="13">Holliday junction resolvase RuvC</fullName>
    </alternativeName>
</protein>
<dbReference type="AlphaFoldDB" id="A0A532V5Q1"/>
<comment type="subcellular location">
    <subcellularLocation>
        <location evidence="13">Cytoplasm</location>
    </subcellularLocation>
</comment>
<evidence type="ECO:0000256" key="7">
    <source>
        <dbReference type="ARBA" id="ARBA00022801"/>
    </source>
</evidence>
<dbReference type="EMBL" id="NJBN01000001">
    <property type="protein sequence ID" value="TKJ42518.1"/>
    <property type="molecule type" value="Genomic_DNA"/>
</dbReference>
<dbReference type="Gene3D" id="3.30.420.10">
    <property type="entry name" value="Ribonuclease H-like superfamily/Ribonuclease H"/>
    <property type="match status" value="1"/>
</dbReference>
<comment type="cofactor">
    <cofactor evidence="13">
        <name>Mg(2+)</name>
        <dbReference type="ChEBI" id="CHEBI:18420"/>
    </cofactor>
    <text evidence="13">Binds 2 Mg(2+) ion per subunit.</text>
</comment>
<keyword evidence="2 13" id="KW-0963">Cytoplasm</keyword>
<dbReference type="Pfam" id="PF02075">
    <property type="entry name" value="RuvC"/>
    <property type="match status" value="1"/>
</dbReference>
<feature type="binding site" evidence="13">
    <location>
        <position position="72"/>
    </location>
    <ligand>
        <name>Mg(2+)</name>
        <dbReference type="ChEBI" id="CHEBI:18420"/>
        <label>2</label>
    </ligand>
</feature>
<evidence type="ECO:0000256" key="3">
    <source>
        <dbReference type="ARBA" id="ARBA00022722"/>
    </source>
</evidence>
<evidence type="ECO:0000256" key="14">
    <source>
        <dbReference type="NCBIfam" id="TIGR00228"/>
    </source>
</evidence>
<dbReference type="InterPro" id="IPR036397">
    <property type="entry name" value="RNaseH_sf"/>
</dbReference>
<evidence type="ECO:0000256" key="5">
    <source>
        <dbReference type="ARBA" id="ARBA00022759"/>
    </source>
</evidence>
<proteinExistence type="inferred from homology"/>
<keyword evidence="4 13" id="KW-0479">Metal-binding</keyword>
<dbReference type="GO" id="GO:0008821">
    <property type="term" value="F:crossover junction DNA endonuclease activity"/>
    <property type="evidence" value="ECO:0007669"/>
    <property type="project" value="UniProtKB-UniRule"/>
</dbReference>
<keyword evidence="6 13" id="KW-0227">DNA damage</keyword>
<dbReference type="InterPro" id="IPR020563">
    <property type="entry name" value="X-over_junc_endoDNase_Mg_BS"/>
</dbReference>
<evidence type="ECO:0000256" key="2">
    <source>
        <dbReference type="ARBA" id="ARBA00022490"/>
    </source>
</evidence>
<sequence>MRIIGVDPGLVSCGVGIVDSLSNNKGHRDDIKFIHTEVIKPPKGDLSKRLLFLHDHLVDIIKRQNAIVMAIEDQFYGKNVQTAFKTGQARGAALLAAARCGLDTTLFPPARVKLAIVGNGRASKEQVRHMVGQILNLKQLPSSLDCSDALAVAICRAFTPNLVNSA</sequence>
<evidence type="ECO:0000256" key="4">
    <source>
        <dbReference type="ARBA" id="ARBA00022723"/>
    </source>
</evidence>
<dbReference type="HAMAP" id="MF_00034">
    <property type="entry name" value="RuvC"/>
    <property type="match status" value="1"/>
</dbReference>
<keyword evidence="10 13" id="KW-0233">DNA recombination</keyword>
<comment type="subunit">
    <text evidence="13">Homodimer which binds Holliday junction (HJ) DNA. The HJ becomes 2-fold symmetrical on binding to RuvC with unstacked arms; it has a different conformation from HJ DNA in complex with RuvA. In the full resolvosome a probable DNA-RuvA(4)-RuvB(12)-RuvC(2) complex forms which resolves the HJ.</text>
</comment>
<dbReference type="FunFam" id="3.30.420.10:FF:000002">
    <property type="entry name" value="Crossover junction endodeoxyribonuclease RuvC"/>
    <property type="match status" value="1"/>
</dbReference>
<name>A0A532V5Q1_UNCL8</name>
<dbReference type="InterPro" id="IPR002176">
    <property type="entry name" value="X-over_junc_endoDNase_RuvC"/>
</dbReference>
<keyword evidence="8 13" id="KW-0460">Magnesium</keyword>
<dbReference type="GO" id="GO:0005737">
    <property type="term" value="C:cytoplasm"/>
    <property type="evidence" value="ECO:0007669"/>
    <property type="project" value="UniProtKB-SubCell"/>
</dbReference>
<dbReference type="GO" id="GO:0006281">
    <property type="term" value="P:DNA repair"/>
    <property type="evidence" value="ECO:0007669"/>
    <property type="project" value="UniProtKB-UniRule"/>
</dbReference>
<feature type="binding site" evidence="13">
    <location>
        <position position="145"/>
    </location>
    <ligand>
        <name>Mg(2+)</name>
        <dbReference type="ChEBI" id="CHEBI:18420"/>
        <label>1</label>
    </ligand>
</feature>
<evidence type="ECO:0000256" key="13">
    <source>
        <dbReference type="HAMAP-Rule" id="MF_00034"/>
    </source>
</evidence>
<dbReference type="PANTHER" id="PTHR30194">
    <property type="entry name" value="CROSSOVER JUNCTION ENDODEOXYRIBONUCLEASE RUVC"/>
    <property type="match status" value="1"/>
</dbReference>
<feature type="binding site" evidence="13">
    <location>
        <position position="7"/>
    </location>
    <ligand>
        <name>Mg(2+)</name>
        <dbReference type="ChEBI" id="CHEBI:18420"/>
        <label>1</label>
    </ligand>
</feature>
<dbReference type="EC" id="3.1.21.10" evidence="13 14"/>
<evidence type="ECO:0000256" key="11">
    <source>
        <dbReference type="ARBA" id="ARBA00023204"/>
    </source>
</evidence>
<gene>
    <name evidence="13 15" type="primary">ruvC</name>
    <name evidence="15" type="ORF">CEE37_02190</name>
</gene>
<dbReference type="NCBIfam" id="TIGR00228">
    <property type="entry name" value="ruvC"/>
    <property type="match status" value="1"/>
</dbReference>
<dbReference type="PROSITE" id="PS01321">
    <property type="entry name" value="RUVC"/>
    <property type="match status" value="1"/>
</dbReference>
<dbReference type="GO" id="GO:0048476">
    <property type="term" value="C:Holliday junction resolvase complex"/>
    <property type="evidence" value="ECO:0007669"/>
    <property type="project" value="UniProtKB-UniRule"/>
</dbReference>
<dbReference type="GO" id="GO:0000287">
    <property type="term" value="F:magnesium ion binding"/>
    <property type="evidence" value="ECO:0007669"/>
    <property type="project" value="UniProtKB-UniRule"/>
</dbReference>
<evidence type="ECO:0000313" key="16">
    <source>
        <dbReference type="Proteomes" id="UP000319619"/>
    </source>
</evidence>
<comment type="caution">
    <text evidence="15">The sequence shown here is derived from an EMBL/GenBank/DDBJ whole genome shotgun (WGS) entry which is preliminary data.</text>
</comment>
<evidence type="ECO:0000256" key="12">
    <source>
        <dbReference type="ARBA" id="ARBA00029354"/>
    </source>
</evidence>
<comment type="similarity">
    <text evidence="1 13">Belongs to the RuvC family.</text>
</comment>
<dbReference type="InterPro" id="IPR012337">
    <property type="entry name" value="RNaseH-like_sf"/>
</dbReference>
<keyword evidence="5 13" id="KW-0255">Endonuclease</keyword>
<feature type="active site" evidence="13">
    <location>
        <position position="72"/>
    </location>
</feature>
<accession>A0A532V5Q1</accession>
<dbReference type="CDD" id="cd16962">
    <property type="entry name" value="RuvC"/>
    <property type="match status" value="1"/>
</dbReference>
<dbReference type="GO" id="GO:0006310">
    <property type="term" value="P:DNA recombination"/>
    <property type="evidence" value="ECO:0007669"/>
    <property type="project" value="UniProtKB-UniRule"/>
</dbReference>